<dbReference type="EMBL" id="WUAV01000003">
    <property type="protein sequence ID" value="KAF1759966.1"/>
    <property type="molecule type" value="Genomic_DNA"/>
</dbReference>
<evidence type="ECO:0000313" key="2">
    <source>
        <dbReference type="Proteomes" id="UP000483820"/>
    </source>
</evidence>
<dbReference type="InterPro" id="IPR051055">
    <property type="entry name" value="PIF1_helicase"/>
</dbReference>
<dbReference type="CTD" id="9814164"/>
<accession>A0A6A5GZM4</accession>
<evidence type="ECO:0000313" key="1">
    <source>
        <dbReference type="EMBL" id="KAF1759966.1"/>
    </source>
</evidence>
<dbReference type="Proteomes" id="UP000483820">
    <property type="component" value="Chromosome III"/>
</dbReference>
<proteinExistence type="predicted"/>
<dbReference type="KEGG" id="crq:GCK72_008211"/>
<dbReference type="GeneID" id="9814164"/>
<dbReference type="InterPro" id="IPR027417">
    <property type="entry name" value="P-loop_NTPase"/>
</dbReference>
<name>A0A6A5GZM4_CAERE</name>
<dbReference type="SUPFAM" id="SSF52540">
    <property type="entry name" value="P-loop containing nucleoside triphosphate hydrolases"/>
    <property type="match status" value="1"/>
</dbReference>
<protein>
    <recommendedName>
        <fullName evidence="3">ATP-dependent DNA helicase</fullName>
    </recommendedName>
</protein>
<comment type="caution">
    <text evidence="1">The sequence shown here is derived from an EMBL/GenBank/DDBJ whole genome shotgun (WGS) entry which is preliminary data.</text>
</comment>
<reference evidence="1 2" key="1">
    <citation type="submission" date="2019-12" db="EMBL/GenBank/DDBJ databases">
        <title>Chromosome-level assembly of the Caenorhabditis remanei genome.</title>
        <authorList>
            <person name="Teterina A.A."/>
            <person name="Willis J.H."/>
            <person name="Phillips P.C."/>
        </authorList>
    </citation>
    <scope>NUCLEOTIDE SEQUENCE [LARGE SCALE GENOMIC DNA]</scope>
    <source>
        <strain evidence="1 2">PX506</strain>
        <tissue evidence="1">Whole organism</tissue>
    </source>
</reference>
<dbReference type="RefSeq" id="XP_053586277.1">
    <property type="nucleotide sequence ID" value="XM_053726700.1"/>
</dbReference>
<dbReference type="AlphaFoldDB" id="A0A6A5GZM4"/>
<sequence>MGTETFTVMATETFAGRESRGSIRPWQLKQFSIDAGRRDVSRIEQSASGMIPIAAGLRAKLTFAMGSRVMLRRTVDRVKGLVNGLTGVLEEVQRVGEMISTIGIRFDRLPEEIVRIARVPGTYELNRGVKMTRSHFPLEPAPAVTIHKFQGLNNVLLATSSIFTTAQFFVGCSRARTMDGLHLIDLDPTKATADPKAIKGYDRLRTQAVINDASEV</sequence>
<gene>
    <name evidence="1" type="ORF">GCK72_008211</name>
</gene>
<organism evidence="1 2">
    <name type="scientific">Caenorhabditis remanei</name>
    <name type="common">Caenorhabditis vulgaris</name>
    <dbReference type="NCBI Taxonomy" id="31234"/>
    <lineage>
        <taxon>Eukaryota</taxon>
        <taxon>Metazoa</taxon>
        <taxon>Ecdysozoa</taxon>
        <taxon>Nematoda</taxon>
        <taxon>Chromadorea</taxon>
        <taxon>Rhabditida</taxon>
        <taxon>Rhabditina</taxon>
        <taxon>Rhabditomorpha</taxon>
        <taxon>Rhabditoidea</taxon>
        <taxon>Rhabditidae</taxon>
        <taxon>Peloderinae</taxon>
        <taxon>Caenorhabditis</taxon>
    </lineage>
</organism>
<evidence type="ECO:0008006" key="3">
    <source>
        <dbReference type="Google" id="ProtNLM"/>
    </source>
</evidence>
<dbReference type="PANTHER" id="PTHR47642">
    <property type="entry name" value="ATP-DEPENDENT DNA HELICASE"/>
    <property type="match status" value="1"/>
</dbReference>